<dbReference type="FunFam" id="2.30.30.280:FF:000001">
    <property type="entry name" value="tRNA-specific 2-thiouridylase MnmA"/>
    <property type="match status" value="1"/>
</dbReference>
<feature type="active site" description="Cysteine persulfide intermediate" evidence="9">
    <location>
        <position position="224"/>
    </location>
</feature>
<comment type="caution">
    <text evidence="9">Lacks conserved residue(s) required for the propagation of feature annotation.</text>
</comment>
<dbReference type="EMBL" id="CP036526">
    <property type="protein sequence ID" value="QDT08083.1"/>
    <property type="molecule type" value="Genomic_DNA"/>
</dbReference>
<keyword evidence="13" id="KW-1185">Reference proteome</keyword>
<evidence type="ECO:0000259" key="11">
    <source>
        <dbReference type="Pfam" id="PF20259"/>
    </source>
</evidence>
<evidence type="ECO:0000256" key="7">
    <source>
        <dbReference type="ARBA" id="ARBA00023157"/>
    </source>
</evidence>
<accession>A0A517NLY5</accession>
<keyword evidence="9" id="KW-0963">Cytoplasm</keyword>
<dbReference type="InterPro" id="IPR014729">
    <property type="entry name" value="Rossmann-like_a/b/a_fold"/>
</dbReference>
<dbReference type="NCBIfam" id="TIGR00420">
    <property type="entry name" value="trmU"/>
    <property type="match status" value="1"/>
</dbReference>
<dbReference type="PANTHER" id="PTHR11933">
    <property type="entry name" value="TRNA 5-METHYLAMINOMETHYL-2-THIOURIDYLATE -METHYLTRANSFERASE"/>
    <property type="match status" value="1"/>
</dbReference>
<feature type="binding site" evidence="9">
    <location>
        <position position="156"/>
    </location>
    <ligand>
        <name>ATP</name>
        <dbReference type="ChEBI" id="CHEBI:30616"/>
    </ligand>
</feature>
<sequence length="383" mass="41402">MARIVLAMSGGVDSSVAAHLLLDAGHEVIGVFMRHGEESAQAYGEAACQATGGDPKSPPATSLPVVGALRQERADHKQGCCTASDAADARRVASAMNIPFYALDLQQDFKRIVDYFVDDYLSGRTPNPCVKCNHWIKFGKLFDYADGVDADFVATGHYARMQDGGLHRGRDSNKDQSYALFGIRPDRLPRMMLPVGDFNKPRIREIAEELGLGVAGKKDSQEICFVTQGHHSDFVKSRRPDRVGTTSGNIVTTAGKTVGTHNGYEAFTVGQRKGLGVAMGSPHFVVRIETETNDVVIGPQTSLQRNGLSADDANWLIDPNDLPENVSVQFRYNGSPKNATVKIDPADATQFDVVFDEPQLAISPGQAAVVYHDTLVVGGGWIK</sequence>
<evidence type="ECO:0000256" key="8">
    <source>
        <dbReference type="ARBA" id="ARBA00051542"/>
    </source>
</evidence>
<keyword evidence="4 9" id="KW-0547">Nucleotide-binding</keyword>
<dbReference type="EC" id="2.8.1.13" evidence="9"/>
<evidence type="ECO:0000256" key="1">
    <source>
        <dbReference type="ARBA" id="ARBA00022555"/>
    </source>
</evidence>
<feature type="site" description="Interaction with tRNA" evidence="9">
    <location>
        <position position="157"/>
    </location>
</feature>
<evidence type="ECO:0000259" key="10">
    <source>
        <dbReference type="Pfam" id="PF20258"/>
    </source>
</evidence>
<name>A0A517NLY5_9BACT</name>
<dbReference type="Proteomes" id="UP000319817">
    <property type="component" value="Chromosome"/>
</dbReference>
<evidence type="ECO:0000256" key="5">
    <source>
        <dbReference type="ARBA" id="ARBA00022840"/>
    </source>
</evidence>
<protein>
    <recommendedName>
        <fullName evidence="9">tRNA-specific 2-thiouridylase MnmA</fullName>
        <ecNumber evidence="9">2.8.1.13</ecNumber>
    </recommendedName>
</protein>
<proteinExistence type="inferred from homology"/>
<evidence type="ECO:0000256" key="6">
    <source>
        <dbReference type="ARBA" id="ARBA00022884"/>
    </source>
</evidence>
<evidence type="ECO:0000256" key="9">
    <source>
        <dbReference type="HAMAP-Rule" id="MF_00144"/>
    </source>
</evidence>
<dbReference type="Pfam" id="PF03054">
    <property type="entry name" value="tRNA_Me_trans"/>
    <property type="match status" value="2"/>
</dbReference>
<evidence type="ECO:0000313" key="13">
    <source>
        <dbReference type="Proteomes" id="UP000319817"/>
    </source>
</evidence>
<dbReference type="InterPro" id="IPR046884">
    <property type="entry name" value="MnmA-like_central"/>
</dbReference>
<dbReference type="GO" id="GO:0103016">
    <property type="term" value="F:tRNA-uridine 2-sulfurtransferase activity"/>
    <property type="evidence" value="ECO:0007669"/>
    <property type="project" value="UniProtKB-EC"/>
</dbReference>
<dbReference type="OrthoDB" id="9800696at2"/>
<evidence type="ECO:0000313" key="12">
    <source>
        <dbReference type="EMBL" id="QDT08083.1"/>
    </source>
</evidence>
<comment type="similarity">
    <text evidence="9">Belongs to the MnmA/TRMU family.</text>
</comment>
<feature type="site" description="Interaction with tRNA" evidence="9">
    <location>
        <position position="366"/>
    </location>
</feature>
<dbReference type="NCBIfam" id="NF001138">
    <property type="entry name" value="PRK00143.1"/>
    <property type="match status" value="1"/>
</dbReference>
<evidence type="ECO:0000256" key="3">
    <source>
        <dbReference type="ARBA" id="ARBA00022694"/>
    </source>
</evidence>
<dbReference type="AlphaFoldDB" id="A0A517NLY5"/>
<dbReference type="Pfam" id="PF20258">
    <property type="entry name" value="tRNA_Me_trans_C"/>
    <property type="match status" value="1"/>
</dbReference>
<dbReference type="SUPFAM" id="SSF52402">
    <property type="entry name" value="Adenine nucleotide alpha hydrolases-like"/>
    <property type="match status" value="1"/>
</dbReference>
<comment type="catalytic activity">
    <reaction evidence="8 9">
        <text>S-sulfanyl-L-cysteinyl-[protein] + uridine(34) in tRNA + AH2 + ATP = 2-thiouridine(34) in tRNA + L-cysteinyl-[protein] + A + AMP + diphosphate + H(+)</text>
        <dbReference type="Rhea" id="RHEA:47032"/>
        <dbReference type="Rhea" id="RHEA-COMP:10131"/>
        <dbReference type="Rhea" id="RHEA-COMP:11726"/>
        <dbReference type="Rhea" id="RHEA-COMP:11727"/>
        <dbReference type="Rhea" id="RHEA-COMP:11728"/>
        <dbReference type="ChEBI" id="CHEBI:13193"/>
        <dbReference type="ChEBI" id="CHEBI:15378"/>
        <dbReference type="ChEBI" id="CHEBI:17499"/>
        <dbReference type="ChEBI" id="CHEBI:29950"/>
        <dbReference type="ChEBI" id="CHEBI:30616"/>
        <dbReference type="ChEBI" id="CHEBI:33019"/>
        <dbReference type="ChEBI" id="CHEBI:61963"/>
        <dbReference type="ChEBI" id="CHEBI:65315"/>
        <dbReference type="ChEBI" id="CHEBI:87170"/>
        <dbReference type="ChEBI" id="CHEBI:456215"/>
        <dbReference type="EC" id="2.8.1.13"/>
    </reaction>
</comment>
<dbReference type="CDD" id="cd01998">
    <property type="entry name" value="MnmA_TRMU-like"/>
    <property type="match status" value="1"/>
</dbReference>
<dbReference type="HAMAP" id="MF_00144">
    <property type="entry name" value="tRNA_thiouridyl_MnmA"/>
    <property type="match status" value="1"/>
</dbReference>
<dbReference type="GO" id="GO:0000049">
    <property type="term" value="F:tRNA binding"/>
    <property type="evidence" value="ECO:0007669"/>
    <property type="project" value="UniProtKB-KW"/>
</dbReference>
<organism evidence="12 13">
    <name type="scientific">Stieleria marina</name>
    <dbReference type="NCBI Taxonomy" id="1930275"/>
    <lineage>
        <taxon>Bacteria</taxon>
        <taxon>Pseudomonadati</taxon>
        <taxon>Planctomycetota</taxon>
        <taxon>Planctomycetia</taxon>
        <taxon>Pirellulales</taxon>
        <taxon>Pirellulaceae</taxon>
        <taxon>Stieleria</taxon>
    </lineage>
</organism>
<keyword evidence="3 9" id="KW-0819">tRNA processing</keyword>
<feature type="domain" description="tRNA-specific 2-thiouridylase MnmA-like C-terminal" evidence="10">
    <location>
        <begin position="306"/>
        <end position="382"/>
    </location>
</feature>
<gene>
    <name evidence="9 12" type="primary">mnmA</name>
    <name evidence="12" type="ORF">K239x_00120</name>
</gene>
<feature type="binding site" evidence="9">
    <location>
        <begin position="7"/>
        <end position="14"/>
    </location>
    <ligand>
        <name>ATP</name>
        <dbReference type="ChEBI" id="CHEBI:30616"/>
    </ligand>
</feature>
<dbReference type="GO" id="GO:0005737">
    <property type="term" value="C:cytoplasm"/>
    <property type="evidence" value="ECO:0007669"/>
    <property type="project" value="UniProtKB-SubCell"/>
</dbReference>
<feature type="binding site" evidence="9">
    <location>
        <position position="33"/>
    </location>
    <ligand>
        <name>ATP</name>
        <dbReference type="ChEBI" id="CHEBI:30616"/>
    </ligand>
</feature>
<comment type="subcellular location">
    <subcellularLocation>
        <location evidence="9">Cytoplasm</location>
    </subcellularLocation>
</comment>
<evidence type="ECO:0000256" key="2">
    <source>
        <dbReference type="ARBA" id="ARBA00022679"/>
    </source>
</evidence>
<feature type="domain" description="tRNA-specific 2-thiouridylase MnmA-like central" evidence="11">
    <location>
        <begin position="242"/>
        <end position="298"/>
    </location>
</feature>
<dbReference type="Gene3D" id="2.40.30.10">
    <property type="entry name" value="Translation factors"/>
    <property type="match status" value="1"/>
</dbReference>
<keyword evidence="2 9" id="KW-0808">Transferase</keyword>
<dbReference type="InterPro" id="IPR046885">
    <property type="entry name" value="MnmA-like_C"/>
</dbReference>
<feature type="region of interest" description="Interaction with tRNA" evidence="9">
    <location>
        <begin position="331"/>
        <end position="332"/>
    </location>
</feature>
<evidence type="ECO:0000256" key="4">
    <source>
        <dbReference type="ARBA" id="ARBA00022741"/>
    </source>
</evidence>
<feature type="region of interest" description="Interaction with tRNA" evidence="9">
    <location>
        <begin position="174"/>
        <end position="176"/>
    </location>
</feature>
<dbReference type="InterPro" id="IPR023382">
    <property type="entry name" value="MnmA-like_central_sf"/>
</dbReference>
<dbReference type="Gene3D" id="3.40.50.620">
    <property type="entry name" value="HUPs"/>
    <property type="match status" value="1"/>
</dbReference>
<reference evidence="12 13" key="1">
    <citation type="submission" date="2019-02" db="EMBL/GenBank/DDBJ databases">
        <title>Deep-cultivation of Planctomycetes and their phenomic and genomic characterization uncovers novel biology.</title>
        <authorList>
            <person name="Wiegand S."/>
            <person name="Jogler M."/>
            <person name="Boedeker C."/>
            <person name="Pinto D."/>
            <person name="Vollmers J."/>
            <person name="Rivas-Marin E."/>
            <person name="Kohn T."/>
            <person name="Peeters S.H."/>
            <person name="Heuer A."/>
            <person name="Rast P."/>
            <person name="Oberbeckmann S."/>
            <person name="Bunk B."/>
            <person name="Jeske O."/>
            <person name="Meyerdierks A."/>
            <person name="Storesund J.E."/>
            <person name="Kallscheuer N."/>
            <person name="Luecker S."/>
            <person name="Lage O.M."/>
            <person name="Pohl T."/>
            <person name="Merkel B.J."/>
            <person name="Hornburger P."/>
            <person name="Mueller R.-W."/>
            <person name="Bruemmer F."/>
            <person name="Labrenz M."/>
            <person name="Spormann A.M."/>
            <person name="Op den Camp H."/>
            <person name="Overmann J."/>
            <person name="Amann R."/>
            <person name="Jetten M.S.M."/>
            <person name="Mascher T."/>
            <person name="Medema M.H."/>
            <person name="Devos D.P."/>
            <person name="Kaster A.-K."/>
            <person name="Ovreas L."/>
            <person name="Rohde M."/>
            <person name="Galperin M.Y."/>
            <person name="Jogler C."/>
        </authorList>
    </citation>
    <scope>NUCLEOTIDE SEQUENCE [LARGE SCALE GENOMIC DNA]</scope>
    <source>
        <strain evidence="12 13">K23_9</strain>
    </source>
</reference>
<dbReference type="PANTHER" id="PTHR11933:SF5">
    <property type="entry name" value="MITOCHONDRIAL TRNA-SPECIFIC 2-THIOURIDYLASE 1"/>
    <property type="match status" value="1"/>
</dbReference>
<dbReference type="GO" id="GO:0005524">
    <property type="term" value="F:ATP binding"/>
    <property type="evidence" value="ECO:0007669"/>
    <property type="project" value="UniProtKB-KW"/>
</dbReference>
<keyword evidence="1 9" id="KW-0820">tRNA-binding</keyword>
<comment type="function">
    <text evidence="9">Catalyzes the 2-thiolation of uridine at the wobble position (U34) of tRNA, leading to the formation of s(2)U34.</text>
</comment>
<keyword evidence="7" id="KW-1015">Disulfide bond</keyword>
<dbReference type="RefSeq" id="WP_145415687.1">
    <property type="nucleotide sequence ID" value="NZ_CP036526.1"/>
</dbReference>
<dbReference type="Pfam" id="PF20259">
    <property type="entry name" value="tRNA_Me_trans_M"/>
    <property type="match status" value="1"/>
</dbReference>
<feature type="active site" description="Nucleophile" evidence="9">
    <location>
        <position position="132"/>
    </location>
</feature>
<keyword evidence="6 9" id="KW-0694">RNA-binding</keyword>
<dbReference type="GO" id="GO:0002143">
    <property type="term" value="P:tRNA wobble position uridine thiolation"/>
    <property type="evidence" value="ECO:0007669"/>
    <property type="project" value="TreeGrafter"/>
</dbReference>
<dbReference type="InterPro" id="IPR004506">
    <property type="entry name" value="MnmA-like"/>
</dbReference>
<dbReference type="Gene3D" id="2.30.30.280">
    <property type="entry name" value="Adenine nucleotide alpha hydrolases-like domains"/>
    <property type="match status" value="1"/>
</dbReference>
<keyword evidence="5 9" id="KW-0067">ATP-binding</keyword>